<evidence type="ECO:0000259" key="4">
    <source>
        <dbReference type="Pfam" id="PF00155"/>
    </source>
</evidence>
<proteinExistence type="predicted"/>
<dbReference type="Proteomes" id="UP001589813">
    <property type="component" value="Unassembled WGS sequence"/>
</dbReference>
<evidence type="ECO:0000313" key="5">
    <source>
        <dbReference type="EMBL" id="MFC0048646.1"/>
    </source>
</evidence>
<dbReference type="Gene3D" id="3.90.1150.10">
    <property type="entry name" value="Aspartate Aminotransferase, domain 1"/>
    <property type="match status" value="1"/>
</dbReference>
<comment type="cofactor">
    <cofactor evidence="1">
        <name>pyridoxal 5'-phosphate</name>
        <dbReference type="ChEBI" id="CHEBI:597326"/>
    </cofactor>
</comment>
<dbReference type="Pfam" id="PF00155">
    <property type="entry name" value="Aminotran_1_2"/>
    <property type="match status" value="1"/>
</dbReference>
<keyword evidence="3" id="KW-0663">Pyridoxal phosphate</keyword>
<dbReference type="SUPFAM" id="SSF53383">
    <property type="entry name" value="PLP-dependent transferases"/>
    <property type="match status" value="1"/>
</dbReference>
<protein>
    <submittedName>
        <fullName evidence="5">Aminotransferase class I/II-fold pyridoxal phosphate-dependent enzyme</fullName>
    </submittedName>
</protein>
<reference evidence="5 6" key="1">
    <citation type="submission" date="2024-09" db="EMBL/GenBank/DDBJ databases">
        <authorList>
            <person name="Sun Q."/>
            <person name="Mori K."/>
        </authorList>
    </citation>
    <scope>NUCLEOTIDE SEQUENCE [LARGE SCALE GENOMIC DNA]</scope>
    <source>
        <strain evidence="5 6">KCTC 23315</strain>
    </source>
</reference>
<keyword evidence="6" id="KW-1185">Reference proteome</keyword>
<comment type="caution">
    <text evidence="5">The sequence shown here is derived from an EMBL/GenBank/DDBJ whole genome shotgun (WGS) entry which is preliminary data.</text>
</comment>
<dbReference type="EMBL" id="JBHLXP010000001">
    <property type="protein sequence ID" value="MFC0048646.1"/>
    <property type="molecule type" value="Genomic_DNA"/>
</dbReference>
<organism evidence="5 6">
    <name type="scientific">Rheinheimera tilapiae</name>
    <dbReference type="NCBI Taxonomy" id="875043"/>
    <lineage>
        <taxon>Bacteria</taxon>
        <taxon>Pseudomonadati</taxon>
        <taxon>Pseudomonadota</taxon>
        <taxon>Gammaproteobacteria</taxon>
        <taxon>Chromatiales</taxon>
        <taxon>Chromatiaceae</taxon>
        <taxon>Rheinheimera</taxon>
    </lineage>
</organism>
<dbReference type="InterPro" id="IPR015421">
    <property type="entry name" value="PyrdxlP-dep_Trfase_major"/>
</dbReference>
<sequence>MQNAEIQRWLAARREQGLYRQEQQVQTLPGGLLNSNGALFVNFSGNDYLGLGEAPLLRQAMADAALADGVASTGSPLITGYQPAHAELIATLRDWLGVEDVLLFSSGFAANQAMLSALVGPDDLLLLDRYCHASMQDLLTSGQRSFKRYPHQDLTALAAMLQQSGIKNQDVVVATEGVFSMDGDVTDCAAILHLLTAKQPLLLDDAHGIGVLGSEGRGSWAAHGVQVSALQCLMANFGKALAGQGGFLAGSRDVIDFIRQQSRHYIYSTALSPALCRAMQSSVLLCRAEQWRREKLADNIALFRQLARQAGLGIADSMTAIQPVLCADNTSAMRWSNALKERGIWLHAIRPPTVPQARLRISLSASHSELQIRQLVQVLVQTQPVTAQNHTTTIPES</sequence>
<dbReference type="PANTHER" id="PTHR13693">
    <property type="entry name" value="CLASS II AMINOTRANSFERASE/8-AMINO-7-OXONONANOATE SYNTHASE"/>
    <property type="match status" value="1"/>
</dbReference>
<evidence type="ECO:0000256" key="2">
    <source>
        <dbReference type="ARBA" id="ARBA00022679"/>
    </source>
</evidence>
<dbReference type="InterPro" id="IPR015424">
    <property type="entry name" value="PyrdxlP-dep_Trfase"/>
</dbReference>
<dbReference type="Gene3D" id="3.40.640.10">
    <property type="entry name" value="Type I PLP-dependent aspartate aminotransferase-like (Major domain)"/>
    <property type="match status" value="1"/>
</dbReference>
<evidence type="ECO:0000256" key="1">
    <source>
        <dbReference type="ARBA" id="ARBA00001933"/>
    </source>
</evidence>
<evidence type="ECO:0000256" key="3">
    <source>
        <dbReference type="ARBA" id="ARBA00022898"/>
    </source>
</evidence>
<feature type="domain" description="Aminotransferase class I/classII large" evidence="4">
    <location>
        <begin position="41"/>
        <end position="379"/>
    </location>
</feature>
<dbReference type="InterPro" id="IPR015422">
    <property type="entry name" value="PyrdxlP-dep_Trfase_small"/>
</dbReference>
<accession>A0ABV6BCQ5</accession>
<name>A0ABV6BCQ5_9GAMM</name>
<keyword evidence="5" id="KW-0032">Aminotransferase</keyword>
<dbReference type="PANTHER" id="PTHR13693:SF100">
    <property type="entry name" value="8-AMINO-7-OXONONANOATE SYNTHASE"/>
    <property type="match status" value="1"/>
</dbReference>
<dbReference type="InterPro" id="IPR050087">
    <property type="entry name" value="AON_synthase_class-II"/>
</dbReference>
<dbReference type="GO" id="GO:0008483">
    <property type="term" value="F:transaminase activity"/>
    <property type="evidence" value="ECO:0007669"/>
    <property type="project" value="UniProtKB-KW"/>
</dbReference>
<gene>
    <name evidence="5" type="ORF">ACFFJP_10130</name>
</gene>
<dbReference type="RefSeq" id="WP_377243025.1">
    <property type="nucleotide sequence ID" value="NZ_JBHLXP010000001.1"/>
</dbReference>
<dbReference type="InterPro" id="IPR004839">
    <property type="entry name" value="Aminotransferase_I/II_large"/>
</dbReference>
<evidence type="ECO:0000313" key="6">
    <source>
        <dbReference type="Proteomes" id="UP001589813"/>
    </source>
</evidence>
<keyword evidence="2" id="KW-0808">Transferase</keyword>